<reference evidence="1 2" key="1">
    <citation type="submission" date="2017-08" db="EMBL/GenBank/DDBJ databases">
        <title>Complete Genome Sequence of Bacillus kochii Oregon-R-modENCODE STRAIN BDGP4, isolated from Drosophila melanogaster gut.</title>
        <authorList>
            <person name="Wan K.H."/>
            <person name="Yu C."/>
            <person name="Park S."/>
            <person name="Hammonds A.S."/>
            <person name="Booth B.W."/>
            <person name="Celniker S.E."/>
        </authorList>
    </citation>
    <scope>NUCLEOTIDE SEQUENCE [LARGE SCALE GENOMIC DNA]</scope>
    <source>
        <strain evidence="1 2">BDGP4</strain>
    </source>
</reference>
<dbReference type="EMBL" id="CP022983">
    <property type="protein sequence ID" value="ASV69471.1"/>
    <property type="molecule type" value="Genomic_DNA"/>
</dbReference>
<keyword evidence="2" id="KW-1185">Reference proteome</keyword>
<gene>
    <name evidence="1" type="ORF">CKF48_20410</name>
</gene>
<protein>
    <submittedName>
        <fullName evidence="1">Uncharacterized protein</fullName>
    </submittedName>
</protein>
<dbReference type="KEGG" id="bko:CKF48_20410"/>
<evidence type="ECO:0000313" key="1">
    <source>
        <dbReference type="EMBL" id="ASV69471.1"/>
    </source>
</evidence>
<dbReference type="AlphaFoldDB" id="A0A286R7T6"/>
<proteinExistence type="predicted"/>
<name>A0A286R7T6_9BACI</name>
<dbReference type="RefSeq" id="WP_095373035.1">
    <property type="nucleotide sequence ID" value="NZ_CP022983.1"/>
</dbReference>
<sequence length="86" mass="10255">MAKKEENNSREINHLNSMLAAVMNYLTDETVEEIDFDYLLDSTEGLRQWWNEYEERHKKEIAKEIKQSLEGLSLKELQQIKKQITP</sequence>
<dbReference type="OrthoDB" id="2736320at2"/>
<accession>A0A286R7T6</accession>
<dbReference type="Proteomes" id="UP000215137">
    <property type="component" value="Chromosome"/>
</dbReference>
<evidence type="ECO:0000313" key="2">
    <source>
        <dbReference type="Proteomes" id="UP000215137"/>
    </source>
</evidence>
<organism evidence="1 2">
    <name type="scientific">Cytobacillus kochii</name>
    <dbReference type="NCBI Taxonomy" id="859143"/>
    <lineage>
        <taxon>Bacteria</taxon>
        <taxon>Bacillati</taxon>
        <taxon>Bacillota</taxon>
        <taxon>Bacilli</taxon>
        <taxon>Bacillales</taxon>
        <taxon>Bacillaceae</taxon>
        <taxon>Cytobacillus</taxon>
    </lineage>
</organism>